<sequence length="76" mass="8340">MKGTASLLSSDGTALLTRKSQILKRGAEHFRIILNCSSAISKDAIYRLSQVDTNNDQDQPPSPTRNHPGVAADFQW</sequence>
<keyword evidence="3" id="KW-1185">Reference proteome</keyword>
<evidence type="ECO:0000313" key="4">
    <source>
        <dbReference type="WBParaSite" id="SSLN_0000673701-mRNA-1"/>
    </source>
</evidence>
<evidence type="ECO:0000313" key="3">
    <source>
        <dbReference type="Proteomes" id="UP000275846"/>
    </source>
</evidence>
<reference evidence="2 3" key="2">
    <citation type="submission" date="2018-11" db="EMBL/GenBank/DDBJ databases">
        <authorList>
            <consortium name="Pathogen Informatics"/>
        </authorList>
    </citation>
    <scope>NUCLEOTIDE SEQUENCE [LARGE SCALE GENOMIC DNA]</scope>
    <source>
        <strain evidence="2 3">NST_G2</strain>
    </source>
</reference>
<evidence type="ECO:0000313" key="2">
    <source>
        <dbReference type="EMBL" id="VDL92916.1"/>
    </source>
</evidence>
<dbReference type="EMBL" id="UYSU01033728">
    <property type="protein sequence ID" value="VDL92916.1"/>
    <property type="molecule type" value="Genomic_DNA"/>
</dbReference>
<dbReference type="AlphaFoldDB" id="A0A183SQN3"/>
<gene>
    <name evidence="2" type="ORF">SSLN_LOCUS6531</name>
</gene>
<dbReference type="WBParaSite" id="SSLN_0000673701-mRNA-1">
    <property type="protein sequence ID" value="SSLN_0000673701-mRNA-1"/>
    <property type="gene ID" value="SSLN_0000673701"/>
</dbReference>
<accession>A0A183SQN3</accession>
<evidence type="ECO:0000256" key="1">
    <source>
        <dbReference type="SAM" id="MobiDB-lite"/>
    </source>
</evidence>
<dbReference type="Proteomes" id="UP000275846">
    <property type="component" value="Unassembled WGS sequence"/>
</dbReference>
<reference evidence="4" key="1">
    <citation type="submission" date="2016-06" db="UniProtKB">
        <authorList>
            <consortium name="WormBaseParasite"/>
        </authorList>
    </citation>
    <scope>IDENTIFICATION</scope>
</reference>
<protein>
    <submittedName>
        <fullName evidence="2 4">Uncharacterized protein</fullName>
    </submittedName>
</protein>
<name>A0A183SQN3_SCHSO</name>
<feature type="region of interest" description="Disordered" evidence="1">
    <location>
        <begin position="51"/>
        <end position="76"/>
    </location>
</feature>
<proteinExistence type="predicted"/>
<organism evidence="4">
    <name type="scientific">Schistocephalus solidus</name>
    <name type="common">Tapeworm</name>
    <dbReference type="NCBI Taxonomy" id="70667"/>
    <lineage>
        <taxon>Eukaryota</taxon>
        <taxon>Metazoa</taxon>
        <taxon>Spiralia</taxon>
        <taxon>Lophotrochozoa</taxon>
        <taxon>Platyhelminthes</taxon>
        <taxon>Cestoda</taxon>
        <taxon>Eucestoda</taxon>
        <taxon>Diphyllobothriidea</taxon>
        <taxon>Diphyllobothriidae</taxon>
        <taxon>Schistocephalus</taxon>
    </lineage>
</organism>